<dbReference type="SUPFAM" id="SSF53474">
    <property type="entry name" value="alpha/beta-Hydrolases"/>
    <property type="match status" value="1"/>
</dbReference>
<dbReference type="InterPro" id="IPR000639">
    <property type="entry name" value="Epox_hydrolase-like"/>
</dbReference>
<accession>A0A6J6BXF1</accession>
<dbReference type="PANTHER" id="PTHR43798:SF33">
    <property type="entry name" value="HYDROLASE, PUTATIVE (AFU_ORTHOLOGUE AFUA_2G14860)-RELATED"/>
    <property type="match status" value="1"/>
</dbReference>
<protein>
    <submittedName>
        <fullName evidence="2">Unannotated protein</fullName>
    </submittedName>
</protein>
<dbReference type="Pfam" id="PF12697">
    <property type="entry name" value="Abhydrolase_6"/>
    <property type="match status" value="1"/>
</dbReference>
<proteinExistence type="predicted"/>
<dbReference type="InterPro" id="IPR029058">
    <property type="entry name" value="AB_hydrolase_fold"/>
</dbReference>
<dbReference type="GO" id="GO:0003824">
    <property type="term" value="F:catalytic activity"/>
    <property type="evidence" value="ECO:0007669"/>
    <property type="project" value="InterPro"/>
</dbReference>
<evidence type="ECO:0000259" key="1">
    <source>
        <dbReference type="Pfam" id="PF12697"/>
    </source>
</evidence>
<dbReference type="PANTHER" id="PTHR43798">
    <property type="entry name" value="MONOACYLGLYCEROL LIPASE"/>
    <property type="match status" value="1"/>
</dbReference>
<name>A0A6J6BXF1_9ZZZZ</name>
<dbReference type="InterPro" id="IPR050266">
    <property type="entry name" value="AB_hydrolase_sf"/>
</dbReference>
<dbReference type="Gene3D" id="3.40.50.1820">
    <property type="entry name" value="alpha/beta hydrolase"/>
    <property type="match status" value="1"/>
</dbReference>
<organism evidence="2">
    <name type="scientific">freshwater metagenome</name>
    <dbReference type="NCBI Taxonomy" id="449393"/>
    <lineage>
        <taxon>unclassified sequences</taxon>
        <taxon>metagenomes</taxon>
        <taxon>ecological metagenomes</taxon>
    </lineage>
</organism>
<dbReference type="GO" id="GO:0016020">
    <property type="term" value="C:membrane"/>
    <property type="evidence" value="ECO:0007669"/>
    <property type="project" value="TreeGrafter"/>
</dbReference>
<dbReference type="AlphaFoldDB" id="A0A6J6BXF1"/>
<dbReference type="PRINTS" id="PR00412">
    <property type="entry name" value="EPOXHYDRLASE"/>
</dbReference>
<evidence type="ECO:0000313" key="2">
    <source>
        <dbReference type="EMBL" id="CAB4542939.1"/>
    </source>
</evidence>
<sequence length="293" mass="31952">MPAISAAEASDLFRRAPDRFLDVGAGEAAYRKVGEGPDVLFVHGWPVTSATFRLLLPHLVEHVTCHLIDLPSSGSSRFDASTPLSVAQHITSVRRVIDLLGLDSVAVVGHDSGGMIARHAVAGDPRLRAMGLIDTEHSEGLSRRFKGFISARYLPGIGATLGWAAGNRAVRRNRLVFGGAFHDRSLLDGEFDEFFLQPLHTNREMRAALVKVLKSFDMQHVRDLTELHRRITVPVQLVWGERDIFFPVSMAQKMVATFPDAQLSVIPGAGLFSHEERPAAVAGALLPVLTGTR</sequence>
<dbReference type="InterPro" id="IPR000073">
    <property type="entry name" value="AB_hydrolase_1"/>
</dbReference>
<dbReference type="EMBL" id="CAEZSR010000008">
    <property type="protein sequence ID" value="CAB4542939.1"/>
    <property type="molecule type" value="Genomic_DNA"/>
</dbReference>
<feature type="domain" description="AB hydrolase-1" evidence="1">
    <location>
        <begin position="39"/>
        <end position="283"/>
    </location>
</feature>
<gene>
    <name evidence="2" type="ORF">UFOPK1493_00439</name>
</gene>
<reference evidence="2" key="1">
    <citation type="submission" date="2020-05" db="EMBL/GenBank/DDBJ databases">
        <authorList>
            <person name="Chiriac C."/>
            <person name="Salcher M."/>
            <person name="Ghai R."/>
            <person name="Kavagutti S V."/>
        </authorList>
    </citation>
    <scope>NUCLEOTIDE SEQUENCE</scope>
</reference>